<evidence type="ECO:0000256" key="15">
    <source>
        <dbReference type="ARBA" id="ARBA00023046"/>
    </source>
</evidence>
<keyword evidence="13 23" id="KW-0261">Viral envelope protein</keyword>
<feature type="compositionally biased region" description="Pro residues" evidence="20">
    <location>
        <begin position="485"/>
        <end position="496"/>
    </location>
</feature>
<comment type="function">
    <text evidence="19">In epithelial cells, the heterodimer gE/gI is required for the cell-to-cell spread of the virus, by sorting nascent virions to cell junctions. Once the virus reaches the cell junctions, virus particles can spread to adjacent cells extremely rapidly through interactions with cellular receptors that accumulate at these junctions. Implicated in basolateral spread in polarized cells. In neuronal cells, gE/gI is essential for the anterograde spread of the infection throughout the host nervous system. Together with US9, the heterodimer gE/gI is involved in the sorting and transport of viral structural components toward axon tips.</text>
</comment>
<evidence type="ECO:0000313" key="23">
    <source>
        <dbReference type="EMBL" id="AII80848.1"/>
    </source>
</evidence>
<dbReference type="InterPro" id="IPR003404">
    <property type="entry name" value="Herpes_glycopE_Fc"/>
</dbReference>
<dbReference type="GO" id="GO:0055036">
    <property type="term" value="C:virion membrane"/>
    <property type="evidence" value="ECO:0007669"/>
    <property type="project" value="UniProtKB-SubCell"/>
</dbReference>
<dbReference type="EMBL" id="KU206460">
    <property type="protein sequence ID" value="APQ36426.1"/>
    <property type="molecule type" value="Genomic_DNA"/>
</dbReference>
<evidence type="ECO:0000256" key="9">
    <source>
        <dbReference type="ARBA" id="ARBA00022692"/>
    </source>
</evidence>
<comment type="subcellular location">
    <subcellularLocation>
        <location evidence="1">Host Golgi apparatus membrane</location>
        <topology evidence="1">Single-pass membrane protein</topology>
    </subcellularLocation>
    <subcellularLocation>
        <location evidence="3">Host cell junction</location>
    </subcellularLocation>
    <subcellularLocation>
        <location evidence="4">Host cell membrane</location>
        <topology evidence="4">Single-pass type I membrane protein</topology>
    </subcellularLocation>
    <subcellularLocation>
        <location evidence="2">Host endosome membrane</location>
        <topology evidence="2">Single-pass membrane protein</topology>
    </subcellularLocation>
    <subcellularLocation>
        <location evidence="5">Virion membrane</location>
        <topology evidence="5">Single-pass type I membrane protein</topology>
    </subcellularLocation>
</comment>
<comment type="similarity">
    <text evidence="6">Belongs to the alphaherpesvirinae glycoprotein E family.</text>
</comment>
<evidence type="ECO:0000256" key="13">
    <source>
        <dbReference type="ARBA" id="ARBA00022879"/>
    </source>
</evidence>
<dbReference type="Pfam" id="PF02480">
    <property type="entry name" value="Herpes_gE"/>
    <property type="match status" value="1"/>
</dbReference>
<dbReference type="EMBL" id="KU206455">
    <property type="protein sequence ID" value="APQ36051.1"/>
    <property type="molecule type" value="Genomic_DNA"/>
</dbReference>
<evidence type="ECO:0000256" key="2">
    <source>
        <dbReference type="ARBA" id="ARBA00004235"/>
    </source>
</evidence>
<dbReference type="GO" id="GO:0044178">
    <property type="term" value="C:host cell Golgi membrane"/>
    <property type="evidence" value="ECO:0007669"/>
    <property type="project" value="UniProtKB-SubCell"/>
</dbReference>
<accession>A0A0A7D811</accession>
<dbReference type="EMBL" id="KU206456">
    <property type="protein sequence ID" value="APQ36126.1"/>
    <property type="molecule type" value="Genomic_DNA"/>
</dbReference>
<evidence type="ECO:0000256" key="3">
    <source>
        <dbReference type="ARBA" id="ARBA00004315"/>
    </source>
</evidence>
<dbReference type="EMBL" id="KU206461">
    <property type="protein sequence ID" value="APQ36501.1"/>
    <property type="molecule type" value="Genomic_DNA"/>
</dbReference>
<dbReference type="GO" id="GO:0044175">
    <property type="term" value="C:host cell endosome membrane"/>
    <property type="evidence" value="ECO:0007669"/>
    <property type="project" value="UniProtKB-SubCell"/>
</dbReference>
<evidence type="ECO:0000256" key="12">
    <source>
        <dbReference type="ARBA" id="ARBA00022870"/>
    </source>
</evidence>
<evidence type="ECO:0000256" key="16">
    <source>
        <dbReference type="ARBA" id="ARBA00023081"/>
    </source>
</evidence>
<evidence type="ECO:0000256" key="17">
    <source>
        <dbReference type="ARBA" id="ARBA00023136"/>
    </source>
</evidence>
<sequence length="550" mass="61213">MELLAASRACIFFGLVTVLDAWGVQQVELSEGAWAMIDGRDVLTPTNTTTRVTKAWTFLETPPGCAGDISVKKVCVSHSLCEDNIIIGKHCNLLTGEHGIALAEFNVVNGSLRRTDDVYFVNGTVFPILTETRSVLQIHRATPSIAGVYTLHVSIDGMMKHSVVLLTVKKPPKQPQPRLRVKTPPPVTVPQVPVKTHTDFVVHGYHSRVYADGESFELSVNLESHIVEPSFSAEIQWYYMNTSSSSCDLFRVFETCIFHPTAMACLHPEQHTCSFTSPIRATKILHRVYGNCSDHGNSWPSRCHSTLLGNRLYFIQPAQNRVDLLFKDTPASATGLYVFVLLYNGHPEAWTYTLLSTANHFMNVLTDVTRPRLGEHFYTDLGHKIITPHPSVATTEELGAWTRHYLAFLLVIICTCAALLVALVVWGCILYIRSNRKPYEVLNPFETVYTSVPSNDPSDEVLVFERLASDSDDSFDSDSDEELEYPPPPKPAPQLPPYQFVDGGDAPSGRSGFKVWFRDTPEASPVPLHKPTLQGPDYSRVASKLKSILK</sequence>
<evidence type="ECO:0000259" key="22">
    <source>
        <dbReference type="Pfam" id="PF02480"/>
    </source>
</evidence>
<evidence type="ECO:0000256" key="1">
    <source>
        <dbReference type="ARBA" id="ARBA00004152"/>
    </source>
</evidence>
<evidence type="ECO:0000256" key="8">
    <source>
        <dbReference type="ARBA" id="ARBA00022511"/>
    </source>
</evidence>
<evidence type="ECO:0000256" key="4">
    <source>
        <dbReference type="ARBA" id="ARBA00004402"/>
    </source>
</evidence>
<dbReference type="GO" id="GO:0019031">
    <property type="term" value="C:viral envelope"/>
    <property type="evidence" value="ECO:0007669"/>
    <property type="project" value="UniProtKB-KW"/>
</dbReference>
<dbReference type="EMBL" id="KU206458">
    <property type="protein sequence ID" value="APQ36276.1"/>
    <property type="molecule type" value="Genomic_DNA"/>
</dbReference>
<evidence type="ECO:0000256" key="18">
    <source>
        <dbReference type="ARBA" id="ARBA00023180"/>
    </source>
</evidence>
<evidence type="ECO:0000256" key="20">
    <source>
        <dbReference type="SAM" id="MobiDB-lite"/>
    </source>
</evidence>
<evidence type="ECO:0000256" key="14">
    <source>
        <dbReference type="ARBA" id="ARBA00022989"/>
    </source>
</evidence>
<gene>
    <name evidence="23" type="primary">ORF74</name>
</gene>
<feature type="domain" description="Envelope glycoprotein E Fc-binding" evidence="22">
    <location>
        <begin position="199"/>
        <end position="372"/>
    </location>
</feature>
<organism evidence="23 34">
    <name type="scientific">Equid alphaherpesvirus 1</name>
    <name type="common">Equine herpesvirus 1</name>
    <dbReference type="NCBI Taxonomy" id="10326"/>
    <lineage>
        <taxon>Viruses</taxon>
        <taxon>Duplodnaviria</taxon>
        <taxon>Heunggongvirae</taxon>
        <taxon>Peploviricota</taxon>
        <taxon>Herviviricetes</taxon>
        <taxon>Herpesvirales</taxon>
        <taxon>Orthoherpesviridae</taxon>
        <taxon>Alphaherpesvirinae</taxon>
        <taxon>Varicellovirus</taxon>
        <taxon>Varicellovirus equidalpha1</taxon>
    </lineage>
</organism>
<evidence type="ECO:0000313" key="27">
    <source>
        <dbReference type="EMBL" id="APQ36126.1"/>
    </source>
</evidence>
<dbReference type="InterPro" id="IPR013783">
    <property type="entry name" value="Ig-like_fold"/>
</dbReference>
<dbReference type="EMBL" id="KU206454">
    <property type="protein sequence ID" value="APQ35976.1"/>
    <property type="molecule type" value="Genomic_DNA"/>
</dbReference>
<evidence type="ECO:0000313" key="31">
    <source>
        <dbReference type="EMBL" id="APQ36426.1"/>
    </source>
</evidence>
<keyword evidence="14 21" id="KW-1133">Transmembrane helix</keyword>
<evidence type="ECO:0000313" key="28">
    <source>
        <dbReference type="EMBL" id="APQ36201.1"/>
    </source>
</evidence>
<feature type="transmembrane region" description="Helical" evidence="21">
    <location>
        <begin position="405"/>
        <end position="432"/>
    </location>
</feature>
<dbReference type="Proteomes" id="UP000141834">
    <property type="component" value="Segment"/>
</dbReference>
<keyword evidence="15" id="KW-1039">Host endosome</keyword>
<name>A0A0A7D811_9ALPH</name>
<feature type="region of interest" description="Disordered" evidence="20">
    <location>
        <begin position="471"/>
        <end position="513"/>
    </location>
</feature>
<evidence type="ECO:0000313" key="34">
    <source>
        <dbReference type="Proteomes" id="UP000141834"/>
    </source>
</evidence>
<feature type="compositionally biased region" description="Acidic residues" evidence="20">
    <location>
        <begin position="471"/>
        <end position="484"/>
    </location>
</feature>
<evidence type="ECO:0000256" key="11">
    <source>
        <dbReference type="ARBA" id="ARBA00022844"/>
    </source>
</evidence>
<dbReference type="GO" id="GO:0044156">
    <property type="term" value="C:host cell junction"/>
    <property type="evidence" value="ECO:0007669"/>
    <property type="project" value="UniProtKB-SubCell"/>
</dbReference>
<evidence type="ECO:0000313" key="25">
    <source>
        <dbReference type="EMBL" id="APQ35976.1"/>
    </source>
</evidence>
<evidence type="ECO:0000313" key="32">
    <source>
        <dbReference type="EMBL" id="APQ36501.1"/>
    </source>
</evidence>
<dbReference type="SUPFAM" id="SSF48726">
    <property type="entry name" value="Immunoglobulin"/>
    <property type="match status" value="2"/>
</dbReference>
<dbReference type="InterPro" id="IPR036179">
    <property type="entry name" value="Ig-like_dom_sf"/>
</dbReference>
<keyword evidence="16" id="KW-1031">Host cell junction</keyword>
<dbReference type="EMBL" id="KU206459">
    <property type="protein sequence ID" value="APQ36351.1"/>
    <property type="molecule type" value="Genomic_DNA"/>
</dbReference>
<keyword evidence="8" id="KW-1032">Host cell membrane</keyword>
<dbReference type="EMBL" id="KU206457">
    <property type="protein sequence ID" value="APQ36201.1"/>
    <property type="molecule type" value="Genomic_DNA"/>
</dbReference>
<evidence type="ECO:0000313" key="26">
    <source>
        <dbReference type="EMBL" id="APQ36051.1"/>
    </source>
</evidence>
<evidence type="ECO:0000256" key="7">
    <source>
        <dbReference type="ARBA" id="ARBA00013988"/>
    </source>
</evidence>
<reference evidence="23 34" key="1">
    <citation type="submission" date="2013-08" db="EMBL/GenBank/DDBJ databases">
        <title>Genomic analysis of diverse equine herpesvirus type 1 strains from different geographic locations.</title>
        <authorList>
            <person name="Fukushi H."/>
            <person name="Ma G."/>
            <person name="Tsujimura K."/>
            <person name="Cheng H."/>
            <person name="Goodman L."/>
            <person name="Huang T."/>
            <person name="Osterrieder N."/>
        </authorList>
    </citation>
    <scope>NUCLEOTIDE SEQUENCE [LARGE SCALE GENOMIC DNA]</scope>
    <source>
        <strain evidence="23">NMKT04</strain>
    </source>
</reference>
<evidence type="ECO:0000256" key="21">
    <source>
        <dbReference type="SAM" id="Phobius"/>
    </source>
</evidence>
<keyword evidence="12" id="KW-1043">Host membrane</keyword>
<dbReference type="EMBL" id="KY852346">
    <property type="protein sequence ID" value="AVD50055.1"/>
    <property type="molecule type" value="Genomic_DNA"/>
</dbReference>
<keyword evidence="9 21" id="KW-0812">Transmembrane</keyword>
<proteinExistence type="inferred from homology"/>
<reference evidence="24" key="2">
    <citation type="journal article" date="2018" name="Transbound. Emerg. Dis.">
        <title>Genetic diversity of equine herpesvirus 1 isolated from neurological, abortigenic and respiratory disease outbreaks.</title>
        <authorList>
            <person name="Bryant N.A."/>
            <person name="Wilkie G.S."/>
            <person name="Russell C.A."/>
            <person name="Compston L."/>
            <person name="Grafham D."/>
            <person name="Clissold L."/>
            <person name="McLay K."/>
            <person name="Medcalf L."/>
            <person name="Newton R."/>
            <person name="Davison A.J."/>
            <person name="Elton D.M."/>
        </authorList>
    </citation>
    <scope>NUCLEOTIDE SEQUENCE</scope>
    <source>
        <strain evidence="32">Aberdeenshire/84/2013</strain>
        <strain evidence="26">Buckinghamshire/93/2011</strain>
        <strain evidence="33">Hertfordshire/150/2016</strain>
        <strain evidence="25">Oxfordshire/27/2011</strain>
        <strain evidence="27">Oxfordshire/31/2011</strain>
        <strain evidence="28">Oxfordshire/34/2011</strain>
        <strain evidence="31">Suffolk/110/1994</strain>
        <strain evidence="29">Suffolk/41/2013</strain>
        <strain evidence="30">Suffolk/73/1985</strain>
        <strain evidence="24">Suffolk/87/2009</strain>
    </source>
</reference>
<evidence type="ECO:0000256" key="10">
    <source>
        <dbReference type="ARBA" id="ARBA00022812"/>
    </source>
</evidence>
<dbReference type="Gene3D" id="2.60.40.10">
    <property type="entry name" value="Immunoglobulins"/>
    <property type="match status" value="1"/>
</dbReference>
<keyword evidence="11" id="KW-0946">Virion</keyword>
<evidence type="ECO:0000313" key="29">
    <source>
        <dbReference type="EMBL" id="APQ36276.1"/>
    </source>
</evidence>
<keyword evidence="10" id="KW-1040">Host Golgi apparatus</keyword>
<protein>
    <recommendedName>
        <fullName evidence="7">Envelope glycoprotein E</fullName>
    </recommendedName>
</protein>
<dbReference type="EMBL" id="KU206443">
    <property type="protein sequence ID" value="APQ35151.1"/>
    <property type="molecule type" value="Genomic_DNA"/>
</dbReference>
<evidence type="ECO:0000256" key="6">
    <source>
        <dbReference type="ARBA" id="ARBA00008101"/>
    </source>
</evidence>
<evidence type="ECO:0000256" key="5">
    <source>
        <dbReference type="ARBA" id="ARBA00004563"/>
    </source>
</evidence>
<keyword evidence="18" id="KW-0325">Glycoprotein</keyword>
<evidence type="ECO:0000313" key="24">
    <source>
        <dbReference type="EMBL" id="APQ35151.1"/>
    </source>
</evidence>
<dbReference type="EMBL" id="KF644568">
    <property type="protein sequence ID" value="AII80848.1"/>
    <property type="molecule type" value="Genomic_DNA"/>
</dbReference>
<evidence type="ECO:0000256" key="19">
    <source>
        <dbReference type="ARBA" id="ARBA00025134"/>
    </source>
</evidence>
<keyword evidence="17 21" id="KW-0472">Membrane</keyword>
<evidence type="ECO:0000313" key="33">
    <source>
        <dbReference type="EMBL" id="AVD50055.1"/>
    </source>
</evidence>
<evidence type="ECO:0000313" key="30">
    <source>
        <dbReference type="EMBL" id="APQ36351.1"/>
    </source>
</evidence>